<evidence type="ECO:0000256" key="3">
    <source>
        <dbReference type="ARBA" id="ARBA00022618"/>
    </source>
</evidence>
<comment type="caution">
    <text evidence="7">The sequence shown here is derived from an EMBL/GenBank/DDBJ whole genome shotgun (WGS) entry which is preliminary data.</text>
</comment>
<reference evidence="8" key="1">
    <citation type="journal article" date="2019" name="Int. J. Syst. Evol. Microbiol.">
        <title>The Global Catalogue of Microorganisms (GCM) 10K type strain sequencing project: providing services to taxonomists for standard genome sequencing and annotation.</title>
        <authorList>
            <consortium name="The Broad Institute Genomics Platform"/>
            <consortium name="The Broad Institute Genome Sequencing Center for Infectious Disease"/>
            <person name="Wu L."/>
            <person name="Ma J."/>
        </authorList>
    </citation>
    <scope>NUCLEOTIDE SEQUENCE [LARGE SCALE GENOMIC DNA]</scope>
    <source>
        <strain evidence="8">CGMCC 4.7035</strain>
    </source>
</reference>
<name>A0ABV7S813_9ACTN</name>
<dbReference type="RefSeq" id="WP_310772354.1">
    <property type="nucleotide sequence ID" value="NZ_JBHRWR010000002.1"/>
</dbReference>
<comment type="similarity">
    <text evidence="2">Belongs to the SsgA family.</text>
</comment>
<gene>
    <name evidence="7" type="ORF">ACFOZ0_03500</name>
</gene>
<dbReference type="EMBL" id="JBHRWR010000002">
    <property type="protein sequence ID" value="MFC3572366.1"/>
    <property type="molecule type" value="Genomic_DNA"/>
</dbReference>
<evidence type="ECO:0000256" key="6">
    <source>
        <dbReference type="ARBA" id="ARBA00023306"/>
    </source>
</evidence>
<sequence>MTQSFSGAGDWTSVTHEVVVHVIVTDEPPISLPAELRYDRRDPYAVCLSLGGTSTGTVDWVFARSLLAQGLRRPVGEGDVLVLPGHRCHRNSVRLVVRSTKGAAVLEIAASAVTVFLQQADLVVPPGAEGLHIDLDRLIAELMAGRE</sequence>
<evidence type="ECO:0000256" key="2">
    <source>
        <dbReference type="ARBA" id="ARBA00009323"/>
    </source>
</evidence>
<accession>A0ABV7S813</accession>
<keyword evidence="3" id="KW-0132">Cell division</keyword>
<evidence type="ECO:0000256" key="1">
    <source>
        <dbReference type="ARBA" id="ARBA00004431"/>
    </source>
</evidence>
<evidence type="ECO:0000313" key="7">
    <source>
        <dbReference type="EMBL" id="MFC3572366.1"/>
    </source>
</evidence>
<proteinExistence type="inferred from homology"/>
<dbReference type="Gene3D" id="2.30.31.20">
    <property type="entry name" value="Sporulation-specific cell division protein SsgB"/>
    <property type="match status" value="1"/>
</dbReference>
<dbReference type="InterPro" id="IPR038658">
    <property type="entry name" value="SsgB_sf"/>
</dbReference>
<comment type="subcellular location">
    <subcellularLocation>
        <location evidence="1">Cell septum</location>
    </subcellularLocation>
</comment>
<dbReference type="InterPro" id="IPR006776">
    <property type="entry name" value="SsgB"/>
</dbReference>
<dbReference type="Pfam" id="PF04686">
    <property type="entry name" value="SsgA"/>
    <property type="match status" value="1"/>
</dbReference>
<evidence type="ECO:0000256" key="5">
    <source>
        <dbReference type="ARBA" id="ARBA00023210"/>
    </source>
</evidence>
<organism evidence="7 8">
    <name type="scientific">Streptomyces yaanensis</name>
    <dbReference type="NCBI Taxonomy" id="1142239"/>
    <lineage>
        <taxon>Bacteria</taxon>
        <taxon>Bacillati</taxon>
        <taxon>Actinomycetota</taxon>
        <taxon>Actinomycetes</taxon>
        <taxon>Kitasatosporales</taxon>
        <taxon>Streptomycetaceae</taxon>
        <taxon>Streptomyces</taxon>
    </lineage>
</organism>
<keyword evidence="5" id="KW-0717">Septation</keyword>
<keyword evidence="8" id="KW-1185">Reference proteome</keyword>
<evidence type="ECO:0000313" key="8">
    <source>
        <dbReference type="Proteomes" id="UP001595701"/>
    </source>
</evidence>
<evidence type="ECO:0000256" key="4">
    <source>
        <dbReference type="ARBA" id="ARBA00022969"/>
    </source>
</evidence>
<dbReference type="Proteomes" id="UP001595701">
    <property type="component" value="Unassembled WGS sequence"/>
</dbReference>
<keyword evidence="4" id="KW-0749">Sporulation</keyword>
<protein>
    <submittedName>
        <fullName evidence="7">SsgA family sporulation/cell division regulator</fullName>
    </submittedName>
</protein>
<keyword evidence="6" id="KW-0131">Cell cycle</keyword>